<proteinExistence type="predicted"/>
<evidence type="ECO:0000313" key="3">
    <source>
        <dbReference type="EMBL" id="ARU58150.1"/>
    </source>
</evidence>
<dbReference type="InterPro" id="IPR011757">
    <property type="entry name" value="Lytic_transglycosylase_MltB"/>
</dbReference>
<sequence length="346" mass="38986">MKGQSFSSCLAENISGIRVVSRTGGLSGVIGFVLMLFSSASCFGNYTEQPEVQKFIDEVAENHAFEHAWLLAQLAKAERQQKILDAISRPAERVLEWKDYRKIFMTEDRIQGGKVFLETHKSTFNRMEREFGVPKEVVAAIIGVETRYGKFTGKHRVIDALATLAFDYPPRSDFFRSELEHFFLLSREQGFDPQSLTGSYAGAMGYGQFISSSYRNFAVDFDDDGVVDILHNPVDAIGSVANYFVAHKWQRKQQVVLPVTVQGSAFGEFVHKDLKPKYSWGTLKKAGVTLDTADSLPDDTMARLMPLQGESGTEYWLALDNFYTITRYNHSELYAMAVFQLSQALK</sequence>
<evidence type="ECO:0000313" key="4">
    <source>
        <dbReference type="Proteomes" id="UP000196027"/>
    </source>
</evidence>
<dbReference type="PANTHER" id="PTHR30163:SF9">
    <property type="entry name" value="MEMBRANE-BOUND LYTIC MUREIN TRANSGLYCOSYLASE B"/>
    <property type="match status" value="1"/>
</dbReference>
<dbReference type="Gene3D" id="1.10.530.10">
    <property type="match status" value="1"/>
</dbReference>
<dbReference type="InterPro" id="IPR031304">
    <property type="entry name" value="SLT_2"/>
</dbReference>
<dbReference type="FunFam" id="1.10.8.350:FF:000001">
    <property type="entry name" value="Lytic murein transglycosylase B"/>
    <property type="match status" value="1"/>
</dbReference>
<evidence type="ECO:0000259" key="2">
    <source>
        <dbReference type="Pfam" id="PF13406"/>
    </source>
</evidence>
<accession>A0A1Y0ID21</accession>
<dbReference type="GO" id="GO:0008933">
    <property type="term" value="F:peptidoglycan lytic transglycosylase activity"/>
    <property type="evidence" value="ECO:0007669"/>
    <property type="project" value="TreeGrafter"/>
</dbReference>
<feature type="domain" description="Transglycosylase SLT" evidence="2">
    <location>
        <begin position="49"/>
        <end position="343"/>
    </location>
</feature>
<dbReference type="InterPro" id="IPR043426">
    <property type="entry name" value="MltB-like"/>
</dbReference>
<organism evidence="3 4">
    <name type="scientific">Oleiphilus messinensis</name>
    <dbReference type="NCBI Taxonomy" id="141451"/>
    <lineage>
        <taxon>Bacteria</taxon>
        <taxon>Pseudomonadati</taxon>
        <taxon>Pseudomonadota</taxon>
        <taxon>Gammaproteobacteria</taxon>
        <taxon>Oceanospirillales</taxon>
        <taxon>Oleiphilaceae</taxon>
        <taxon>Oleiphilus</taxon>
    </lineage>
</organism>
<keyword evidence="4" id="KW-1185">Reference proteome</keyword>
<dbReference type="Pfam" id="PF13406">
    <property type="entry name" value="SLT_2"/>
    <property type="match status" value="1"/>
</dbReference>
<dbReference type="EMBL" id="CP021425">
    <property type="protein sequence ID" value="ARU58150.1"/>
    <property type="molecule type" value="Genomic_DNA"/>
</dbReference>
<feature type="active site" evidence="1">
    <location>
        <position position="145"/>
    </location>
</feature>
<dbReference type="SUPFAM" id="SSF53955">
    <property type="entry name" value="Lysozyme-like"/>
    <property type="match status" value="1"/>
</dbReference>
<dbReference type="Gene3D" id="1.10.8.350">
    <property type="entry name" value="Bacterial muramidase"/>
    <property type="match status" value="1"/>
</dbReference>
<gene>
    <name evidence="3" type="ORF">OLMES_4133</name>
</gene>
<dbReference type="NCBIfam" id="TIGR02282">
    <property type="entry name" value="MltB"/>
    <property type="match status" value="1"/>
</dbReference>
<dbReference type="InterPro" id="IPR023346">
    <property type="entry name" value="Lysozyme-like_dom_sf"/>
</dbReference>
<dbReference type="Proteomes" id="UP000196027">
    <property type="component" value="Chromosome"/>
</dbReference>
<name>A0A1Y0ID21_9GAMM</name>
<dbReference type="AlphaFoldDB" id="A0A1Y0ID21"/>
<dbReference type="GO" id="GO:0009253">
    <property type="term" value="P:peptidoglycan catabolic process"/>
    <property type="evidence" value="ECO:0007669"/>
    <property type="project" value="TreeGrafter"/>
</dbReference>
<protein>
    <submittedName>
        <fullName evidence="3">Lytic murein transglycosylase B</fullName>
    </submittedName>
</protein>
<reference evidence="3 4" key="1">
    <citation type="submission" date="2017-05" db="EMBL/GenBank/DDBJ databases">
        <title>Genomic insights into alkan degradation activity of Oleiphilus messinensis.</title>
        <authorList>
            <person name="Kozyavkin S.A."/>
            <person name="Slesarev A.I."/>
            <person name="Golyshin P.N."/>
            <person name="Korzhenkov A."/>
            <person name="Golyshina O.N."/>
            <person name="Toshchakov S.V."/>
        </authorList>
    </citation>
    <scope>NUCLEOTIDE SEQUENCE [LARGE SCALE GENOMIC DNA]</scope>
    <source>
        <strain evidence="3 4">ME102</strain>
    </source>
</reference>
<dbReference type="PANTHER" id="PTHR30163">
    <property type="entry name" value="MEMBRANE-BOUND LYTIC MUREIN TRANSGLYCOSYLASE B"/>
    <property type="match status" value="1"/>
</dbReference>
<evidence type="ECO:0000256" key="1">
    <source>
        <dbReference type="PIRSR" id="PIRSR611757-1"/>
    </source>
</evidence>
<dbReference type="RefSeq" id="WP_198343062.1">
    <property type="nucleotide sequence ID" value="NZ_CP021425.1"/>
</dbReference>
<dbReference type="KEGG" id="ome:OLMES_4133"/>